<dbReference type="Gene3D" id="3.40.30.10">
    <property type="entry name" value="Glutaredoxin"/>
    <property type="match status" value="1"/>
</dbReference>
<evidence type="ECO:0000256" key="8">
    <source>
        <dbReference type="PIRSR" id="PIRSR000077-1"/>
    </source>
</evidence>
<dbReference type="PROSITE" id="PS00194">
    <property type="entry name" value="THIOREDOXIN_1"/>
    <property type="match status" value="1"/>
</dbReference>
<dbReference type="PIRSF" id="PIRSF000077">
    <property type="entry name" value="Thioredoxin"/>
    <property type="match status" value="1"/>
</dbReference>
<evidence type="ECO:0000256" key="4">
    <source>
        <dbReference type="ARBA" id="ARBA00023157"/>
    </source>
</evidence>
<feature type="site" description="Contributes to redox potential value" evidence="8">
    <location>
        <position position="33"/>
    </location>
</feature>
<dbReference type="PROSITE" id="PS51352">
    <property type="entry name" value="THIOREDOXIN_2"/>
    <property type="match status" value="1"/>
</dbReference>
<dbReference type="PANTHER" id="PTHR45663:SF11">
    <property type="entry name" value="GEO12009P1"/>
    <property type="match status" value="1"/>
</dbReference>
<comment type="similarity">
    <text evidence="1 7">Belongs to the thioredoxin family.</text>
</comment>
<evidence type="ECO:0000256" key="6">
    <source>
        <dbReference type="NCBIfam" id="TIGR01068"/>
    </source>
</evidence>
<dbReference type="Pfam" id="PF00085">
    <property type="entry name" value="Thioredoxin"/>
    <property type="match status" value="1"/>
</dbReference>
<dbReference type="PANTHER" id="PTHR45663">
    <property type="entry name" value="GEO12009P1"/>
    <property type="match status" value="1"/>
</dbReference>
<evidence type="ECO:0000313" key="11">
    <source>
        <dbReference type="EMBL" id="PJC81475.1"/>
    </source>
</evidence>
<keyword evidence="3" id="KW-0249">Electron transport</keyword>
<feature type="site" description="Contributes to redox potential value" evidence="8">
    <location>
        <position position="32"/>
    </location>
</feature>
<name>A0A2M8GLP2_9BACT</name>
<evidence type="ECO:0000256" key="2">
    <source>
        <dbReference type="ARBA" id="ARBA00022448"/>
    </source>
</evidence>
<evidence type="ECO:0000256" key="1">
    <source>
        <dbReference type="ARBA" id="ARBA00008987"/>
    </source>
</evidence>
<dbReference type="AlphaFoldDB" id="A0A2M8GLP2"/>
<dbReference type="InterPro" id="IPR017937">
    <property type="entry name" value="Thioredoxin_CS"/>
</dbReference>
<dbReference type="InterPro" id="IPR013766">
    <property type="entry name" value="Thioredoxin_domain"/>
</dbReference>
<feature type="disulfide bond" description="Redox-active" evidence="9">
    <location>
        <begin position="31"/>
        <end position="34"/>
    </location>
</feature>
<dbReference type="EMBL" id="PFQK01000079">
    <property type="protein sequence ID" value="PJC81475.1"/>
    <property type="molecule type" value="Genomic_DNA"/>
</dbReference>
<sequence length="107" mass="12184">MTVIHIDKKNFKKEILDYKGIILVDFFADWCGPCRITGPIIDELAGEKKEVKFVKINVDKNPELASQYQVFSIPTFFIIKEGKILSQFVGAQSKETFLQEINKATGE</sequence>
<dbReference type="SUPFAM" id="SSF52833">
    <property type="entry name" value="Thioredoxin-like"/>
    <property type="match status" value="1"/>
</dbReference>
<evidence type="ECO:0000313" key="12">
    <source>
        <dbReference type="Proteomes" id="UP000229370"/>
    </source>
</evidence>
<evidence type="ECO:0000256" key="7">
    <source>
        <dbReference type="PIRNR" id="PIRNR000077"/>
    </source>
</evidence>
<proteinExistence type="inferred from homology"/>
<accession>A0A2M8GLP2</accession>
<gene>
    <name evidence="11" type="primary">trxA</name>
    <name evidence="11" type="ORF">CO007_04565</name>
</gene>
<protein>
    <recommendedName>
        <fullName evidence="6 7">Thioredoxin</fullName>
    </recommendedName>
</protein>
<dbReference type="Proteomes" id="UP000229370">
    <property type="component" value="Unassembled WGS sequence"/>
</dbReference>
<organism evidence="11 12">
    <name type="scientific">Candidatus Roizmanbacteria bacterium CG_4_8_14_3_um_filter_36_10</name>
    <dbReference type="NCBI Taxonomy" id="1974834"/>
    <lineage>
        <taxon>Bacteria</taxon>
        <taxon>Candidatus Roizmaniibacteriota</taxon>
    </lineage>
</organism>
<dbReference type="PRINTS" id="PR00421">
    <property type="entry name" value="THIOREDOXIN"/>
</dbReference>
<evidence type="ECO:0000256" key="9">
    <source>
        <dbReference type="PIRSR" id="PIRSR000077-4"/>
    </source>
</evidence>
<evidence type="ECO:0000256" key="5">
    <source>
        <dbReference type="ARBA" id="ARBA00023284"/>
    </source>
</evidence>
<dbReference type="NCBIfam" id="TIGR01068">
    <property type="entry name" value="thioredoxin"/>
    <property type="match status" value="1"/>
</dbReference>
<evidence type="ECO:0000256" key="3">
    <source>
        <dbReference type="ARBA" id="ARBA00022982"/>
    </source>
</evidence>
<reference evidence="12" key="1">
    <citation type="submission" date="2017-09" db="EMBL/GenBank/DDBJ databases">
        <title>Depth-based differentiation of microbial function through sediment-hosted aquifers and enrichment of novel symbionts in the deep terrestrial subsurface.</title>
        <authorList>
            <person name="Probst A.J."/>
            <person name="Ladd B."/>
            <person name="Jarett J.K."/>
            <person name="Geller-Mcgrath D.E."/>
            <person name="Sieber C.M.K."/>
            <person name="Emerson J.B."/>
            <person name="Anantharaman K."/>
            <person name="Thomas B.C."/>
            <person name="Malmstrom R."/>
            <person name="Stieglmeier M."/>
            <person name="Klingl A."/>
            <person name="Woyke T."/>
            <person name="Ryan C.M."/>
            <person name="Banfield J.F."/>
        </authorList>
    </citation>
    <scope>NUCLEOTIDE SEQUENCE [LARGE SCALE GENOMIC DNA]</scope>
</reference>
<feature type="site" description="Deprotonates C-terminal active site Cys" evidence="8">
    <location>
        <position position="25"/>
    </location>
</feature>
<dbReference type="InterPro" id="IPR005746">
    <property type="entry name" value="Thioredoxin"/>
</dbReference>
<dbReference type="GO" id="GO:0015035">
    <property type="term" value="F:protein-disulfide reductase activity"/>
    <property type="evidence" value="ECO:0007669"/>
    <property type="project" value="UniProtKB-UniRule"/>
</dbReference>
<feature type="active site" description="Nucleophile" evidence="8">
    <location>
        <position position="31"/>
    </location>
</feature>
<feature type="active site" description="Nucleophile" evidence="8">
    <location>
        <position position="34"/>
    </location>
</feature>
<keyword evidence="4 9" id="KW-1015">Disulfide bond</keyword>
<dbReference type="FunFam" id="3.40.30.10:FF:000001">
    <property type="entry name" value="Thioredoxin"/>
    <property type="match status" value="1"/>
</dbReference>
<dbReference type="GO" id="GO:0005737">
    <property type="term" value="C:cytoplasm"/>
    <property type="evidence" value="ECO:0007669"/>
    <property type="project" value="TreeGrafter"/>
</dbReference>
<feature type="domain" description="Thioredoxin" evidence="10">
    <location>
        <begin position="1"/>
        <end position="106"/>
    </location>
</feature>
<keyword evidence="5 9" id="KW-0676">Redox-active center</keyword>
<dbReference type="CDD" id="cd02947">
    <property type="entry name" value="TRX_family"/>
    <property type="match status" value="1"/>
</dbReference>
<comment type="caution">
    <text evidence="11">The sequence shown here is derived from an EMBL/GenBank/DDBJ whole genome shotgun (WGS) entry which is preliminary data.</text>
</comment>
<dbReference type="InterPro" id="IPR036249">
    <property type="entry name" value="Thioredoxin-like_sf"/>
</dbReference>
<evidence type="ECO:0000259" key="10">
    <source>
        <dbReference type="PROSITE" id="PS51352"/>
    </source>
</evidence>
<keyword evidence="2" id="KW-0813">Transport</keyword>